<sequence length="364" mass="37998">MAGPHDSLTGRLARTIAHLGPIPLAQYMAEANAHYYAHRDPLGVTGDFVTAPEISQMFGEMLGGWLADMAVRAGSHDACYVELGGGRGTLARDALRVMAGAGLRPEVHLVEASPVLREAQRSLLAEHAPVFHDSAASLPEDRPLLIVANEFFDALPIRQLVRTPRGWREMVVALAGTDADEPDARSFVPVPGDRPMDSAIPPARADAPADTLIEVCPAASAIMHELGGRLARQGGAMLALDYGHLQPFTGSSLQAVRAHRKVDPFTDPGAADLTAHVDFAALADAARAAGCRVDGMAQQGEFLLALGIAQRAAALARANPASAGTVAEALDRLVSARAMGSLFKVLALAAPGWPQGAGLAHAPS</sequence>
<keyword evidence="1 3" id="KW-0489">Methyltransferase</keyword>
<evidence type="ECO:0000256" key="2">
    <source>
        <dbReference type="ARBA" id="ARBA00022679"/>
    </source>
</evidence>
<dbReference type="SUPFAM" id="SSF53335">
    <property type="entry name" value="S-adenosyl-L-methionine-dependent methyltransferases"/>
    <property type="match status" value="1"/>
</dbReference>
<organism evidence="3 4">
    <name type="scientific">Croceicoccus marinus</name>
    <dbReference type="NCBI Taxonomy" id="450378"/>
    <lineage>
        <taxon>Bacteria</taxon>
        <taxon>Pseudomonadati</taxon>
        <taxon>Pseudomonadota</taxon>
        <taxon>Alphaproteobacteria</taxon>
        <taxon>Sphingomonadales</taxon>
        <taxon>Erythrobacteraceae</taxon>
        <taxon>Croceicoccus</taxon>
    </lineage>
</organism>
<dbReference type="KEGG" id="cman:A9D14_11755"/>
<evidence type="ECO:0000313" key="3">
    <source>
        <dbReference type="EMBL" id="ARU16730.1"/>
    </source>
</evidence>
<keyword evidence="2 3" id="KW-0808">Transferase</keyword>
<dbReference type="PANTHER" id="PTHR12049">
    <property type="entry name" value="PROTEIN ARGININE METHYLTRANSFERASE NDUFAF7, MITOCHONDRIAL"/>
    <property type="match status" value="1"/>
</dbReference>
<name>A0A1Z1FD94_9SPHN</name>
<reference evidence="3 4" key="1">
    <citation type="submission" date="2017-01" db="EMBL/GenBank/DDBJ databases">
        <title>Complete genome sequence of esterase-producing bacterium Croceicoccus marinus E4A9.</title>
        <authorList>
            <person name="Wu Y.-H."/>
            <person name="Cheng H."/>
            <person name="Xu L."/>
            <person name="Huo Y.-Y."/>
            <person name="Wang C.-S."/>
            <person name="Xu X.-W."/>
        </authorList>
    </citation>
    <scope>NUCLEOTIDE SEQUENCE [LARGE SCALE GENOMIC DNA]</scope>
    <source>
        <strain evidence="3 4">E4A9</strain>
    </source>
</reference>
<dbReference type="Gene3D" id="3.40.50.12710">
    <property type="match status" value="1"/>
</dbReference>
<dbReference type="Pfam" id="PF02636">
    <property type="entry name" value="Methyltransf_28"/>
    <property type="match status" value="1"/>
</dbReference>
<accession>A0A1Z1FD94</accession>
<dbReference type="InterPro" id="IPR029063">
    <property type="entry name" value="SAM-dependent_MTases_sf"/>
</dbReference>
<evidence type="ECO:0000313" key="4">
    <source>
        <dbReference type="Proteomes" id="UP000195807"/>
    </source>
</evidence>
<dbReference type="GO" id="GO:0032259">
    <property type="term" value="P:methylation"/>
    <property type="evidence" value="ECO:0007669"/>
    <property type="project" value="UniProtKB-KW"/>
</dbReference>
<dbReference type="PANTHER" id="PTHR12049:SF7">
    <property type="entry name" value="PROTEIN ARGININE METHYLTRANSFERASE NDUFAF7, MITOCHONDRIAL"/>
    <property type="match status" value="1"/>
</dbReference>
<dbReference type="RefSeq" id="WP_066846660.1">
    <property type="nucleotide sequence ID" value="NZ_CP019602.1"/>
</dbReference>
<evidence type="ECO:0000256" key="1">
    <source>
        <dbReference type="ARBA" id="ARBA00022603"/>
    </source>
</evidence>
<dbReference type="GO" id="GO:0035243">
    <property type="term" value="F:protein-arginine omega-N symmetric methyltransferase activity"/>
    <property type="evidence" value="ECO:0007669"/>
    <property type="project" value="TreeGrafter"/>
</dbReference>
<protein>
    <submittedName>
        <fullName evidence="3">SAM-dependent methyltransferase</fullName>
    </submittedName>
</protein>
<dbReference type="EMBL" id="CP019602">
    <property type="protein sequence ID" value="ARU16730.1"/>
    <property type="molecule type" value="Genomic_DNA"/>
</dbReference>
<proteinExistence type="predicted"/>
<dbReference type="InterPro" id="IPR003788">
    <property type="entry name" value="NDUFAF7"/>
</dbReference>
<dbReference type="STRING" id="450378.GCA_001661675_02363"/>
<dbReference type="InterPro" id="IPR038375">
    <property type="entry name" value="NDUFAF7_sf"/>
</dbReference>
<keyword evidence="4" id="KW-1185">Reference proteome</keyword>
<gene>
    <name evidence="3" type="ORF">A9D14_11755</name>
</gene>
<dbReference type="AlphaFoldDB" id="A0A1Z1FD94"/>
<dbReference type="Proteomes" id="UP000195807">
    <property type="component" value="Chromosome"/>
</dbReference>